<reference evidence="7" key="1">
    <citation type="submission" date="2018-05" db="EMBL/GenBank/DDBJ databases">
        <authorList>
            <person name="Lanie J.A."/>
            <person name="Ng W.-L."/>
            <person name="Kazmierczak K.M."/>
            <person name="Andrzejewski T.M."/>
            <person name="Davidsen T.M."/>
            <person name="Wayne K.J."/>
            <person name="Tettelin H."/>
            <person name="Glass J.I."/>
            <person name="Rusch D."/>
            <person name="Podicherti R."/>
            <person name="Tsui H.-C.T."/>
            <person name="Winkler M.E."/>
        </authorList>
    </citation>
    <scope>NUCLEOTIDE SEQUENCE</scope>
</reference>
<dbReference type="PANTHER" id="PTHR42978:SF7">
    <property type="entry name" value="METALLO-HYDROLASE RV2300C-RELATED"/>
    <property type="match status" value="1"/>
</dbReference>
<dbReference type="AlphaFoldDB" id="A0A381NL35"/>
<accession>A0A381NL35</accession>
<dbReference type="GO" id="GO:0046872">
    <property type="term" value="F:metal ion binding"/>
    <property type="evidence" value="ECO:0007669"/>
    <property type="project" value="UniProtKB-KW"/>
</dbReference>
<dbReference type="SUPFAM" id="SSF56281">
    <property type="entry name" value="Metallo-hydrolase/oxidoreductase"/>
    <property type="match status" value="1"/>
</dbReference>
<evidence type="ECO:0000256" key="2">
    <source>
        <dbReference type="ARBA" id="ARBA00007749"/>
    </source>
</evidence>
<dbReference type="InterPro" id="IPR001279">
    <property type="entry name" value="Metallo-B-lactamas"/>
</dbReference>
<dbReference type="EMBL" id="UINC01000440">
    <property type="protein sequence ID" value="SUZ55322.1"/>
    <property type="molecule type" value="Genomic_DNA"/>
</dbReference>
<comment type="cofactor">
    <cofactor evidence="1">
        <name>Zn(2+)</name>
        <dbReference type="ChEBI" id="CHEBI:29105"/>
    </cofactor>
</comment>
<gene>
    <name evidence="7" type="ORF">METZ01_LOCUS8176</name>
</gene>
<dbReference type="Gene3D" id="3.60.15.10">
    <property type="entry name" value="Ribonuclease Z/Hydroxyacylglutathione hydrolase-like"/>
    <property type="match status" value="1"/>
</dbReference>
<evidence type="ECO:0000256" key="4">
    <source>
        <dbReference type="ARBA" id="ARBA00022801"/>
    </source>
</evidence>
<dbReference type="InterPro" id="IPR036866">
    <property type="entry name" value="RibonucZ/Hydroxyglut_hydro"/>
</dbReference>
<comment type="similarity">
    <text evidence="2">Belongs to the metallo-beta-lactamase superfamily.</text>
</comment>
<feature type="domain" description="Metallo-beta-lactamase" evidence="6">
    <location>
        <begin position="43"/>
        <end position="251"/>
    </location>
</feature>
<evidence type="ECO:0000256" key="3">
    <source>
        <dbReference type="ARBA" id="ARBA00022723"/>
    </source>
</evidence>
<organism evidence="7">
    <name type="scientific">marine metagenome</name>
    <dbReference type="NCBI Taxonomy" id="408172"/>
    <lineage>
        <taxon>unclassified sequences</taxon>
        <taxon>metagenomes</taxon>
        <taxon>ecological metagenomes</taxon>
    </lineage>
</organism>
<evidence type="ECO:0000256" key="5">
    <source>
        <dbReference type="ARBA" id="ARBA00022833"/>
    </source>
</evidence>
<dbReference type="PANTHER" id="PTHR42978">
    <property type="entry name" value="QUORUM-QUENCHING LACTONASE YTNP-RELATED-RELATED"/>
    <property type="match status" value="1"/>
</dbReference>
<sequence length="280" mass="31810">MADTESYEVYAIRYAYRSERKRHENFIVNAWTDPVHDDVEPIAYYVWALRNQNRTIVIDTGFSKKESDNRTEESGGIWRCDHECAPAEGLASIGIDSRQVSDVIITHLHYDHAGTLVDFPSARFHLQEFEIQYATGPHMANSYFSGAYTVEHILQVVRYIFQDRVVFHKGDSEVAPGVTVHHIGGHTMGMQCVRVMTERGWVVLASDASHFYANFESNAPFPIVYNVSDMVKGFDRLRRLAQSPRHVIPGHDPLVTSRYALVSPSAPYHAVRLDVEPVSE</sequence>
<proteinExistence type="inferred from homology"/>
<protein>
    <recommendedName>
        <fullName evidence="6">Metallo-beta-lactamase domain-containing protein</fullName>
    </recommendedName>
</protein>
<dbReference type="CDD" id="cd07729">
    <property type="entry name" value="AHL_lactonase_MBL-fold"/>
    <property type="match status" value="1"/>
</dbReference>
<dbReference type="Pfam" id="PF00753">
    <property type="entry name" value="Lactamase_B"/>
    <property type="match status" value="1"/>
</dbReference>
<evidence type="ECO:0000313" key="7">
    <source>
        <dbReference type="EMBL" id="SUZ55322.1"/>
    </source>
</evidence>
<dbReference type="SMART" id="SM00849">
    <property type="entry name" value="Lactamase_B"/>
    <property type="match status" value="1"/>
</dbReference>
<dbReference type="InterPro" id="IPR051013">
    <property type="entry name" value="MBL_superfamily_lactonases"/>
</dbReference>
<evidence type="ECO:0000256" key="1">
    <source>
        <dbReference type="ARBA" id="ARBA00001947"/>
    </source>
</evidence>
<keyword evidence="4" id="KW-0378">Hydrolase</keyword>
<name>A0A381NL35_9ZZZZ</name>
<dbReference type="GO" id="GO:0016787">
    <property type="term" value="F:hydrolase activity"/>
    <property type="evidence" value="ECO:0007669"/>
    <property type="project" value="UniProtKB-KW"/>
</dbReference>
<keyword evidence="5" id="KW-0862">Zinc</keyword>
<keyword evidence="3" id="KW-0479">Metal-binding</keyword>
<evidence type="ECO:0000259" key="6">
    <source>
        <dbReference type="SMART" id="SM00849"/>
    </source>
</evidence>